<gene>
    <name evidence="9" type="ORF">PGQ11_003976</name>
</gene>
<evidence type="ECO:0000313" key="10">
    <source>
        <dbReference type="Proteomes" id="UP001390339"/>
    </source>
</evidence>
<comment type="catalytic activity">
    <reaction evidence="6">
        <text>hydrogencarbonate + H(+) = CO2 + H2O</text>
        <dbReference type="Rhea" id="RHEA:10748"/>
        <dbReference type="ChEBI" id="CHEBI:15377"/>
        <dbReference type="ChEBI" id="CHEBI:15378"/>
        <dbReference type="ChEBI" id="CHEBI:16526"/>
        <dbReference type="ChEBI" id="CHEBI:17544"/>
        <dbReference type="EC" id="4.2.1.1"/>
    </reaction>
</comment>
<sequence>MASRLSTFALMAMAASPVFGFCGSRTHLHTRAEGGGVEVGKFGYFGETGPFKWATLDAANSACAMGTKQSPISMVDGQFNIISTAEVKLEIPDRPEGIEFENLGTTIEGVMEGSGAKINVGGTEFEMKQFHFHQPSEHLDNGTSMPMEMHMVFQSAAKEVSVVGVYIDIDTGANSAALQARHKAMASKRFAAGMKIMPTAANNSTAAASTMLETLFSSIEEIKAPGTVTKSKPLVMSELVDTIKAGNFQAYSGSLTTPPCTEGVNWMVATQKLKISTASYEKVRNVVKFNSRFAQNTLGQANMLSMGAETVSSVSKPLTNSTAVH</sequence>
<accession>A0ABR2J6P4</accession>
<feature type="domain" description="Alpha-carbonic anhydrase" evidence="8">
    <location>
        <begin position="40"/>
        <end position="325"/>
    </location>
</feature>
<reference evidence="9 10" key="1">
    <citation type="journal article" date="2024" name="IMA Fungus">
        <title>Apiospora arundinis, a panoply of carbohydrate-active enzymes and secondary metabolites.</title>
        <authorList>
            <person name="Sorensen T."/>
            <person name="Petersen C."/>
            <person name="Muurmann A.T."/>
            <person name="Christiansen J.V."/>
            <person name="Brundto M.L."/>
            <person name="Overgaard C.K."/>
            <person name="Boysen A.T."/>
            <person name="Wollenberg R.D."/>
            <person name="Larsen T.O."/>
            <person name="Sorensen J.L."/>
            <person name="Nielsen K.L."/>
            <person name="Sondergaard T.E."/>
        </authorList>
    </citation>
    <scope>NUCLEOTIDE SEQUENCE [LARGE SCALE GENOMIC DNA]</scope>
    <source>
        <strain evidence="9 10">AAU 773</strain>
    </source>
</reference>
<keyword evidence="5" id="KW-0456">Lyase</keyword>
<dbReference type="SMART" id="SM01057">
    <property type="entry name" value="Carb_anhydrase"/>
    <property type="match status" value="1"/>
</dbReference>
<dbReference type="InterPro" id="IPR023561">
    <property type="entry name" value="Carbonic_anhydrase_a-class"/>
</dbReference>
<dbReference type="EMBL" id="JAPCWZ010000003">
    <property type="protein sequence ID" value="KAK8873462.1"/>
    <property type="molecule type" value="Genomic_DNA"/>
</dbReference>
<organism evidence="9 10">
    <name type="scientific">Apiospora arundinis</name>
    <dbReference type="NCBI Taxonomy" id="335852"/>
    <lineage>
        <taxon>Eukaryota</taxon>
        <taxon>Fungi</taxon>
        <taxon>Dikarya</taxon>
        <taxon>Ascomycota</taxon>
        <taxon>Pezizomycotina</taxon>
        <taxon>Sordariomycetes</taxon>
        <taxon>Xylariomycetidae</taxon>
        <taxon>Amphisphaeriales</taxon>
        <taxon>Apiosporaceae</taxon>
        <taxon>Apiospora</taxon>
    </lineage>
</organism>
<evidence type="ECO:0000313" key="9">
    <source>
        <dbReference type="EMBL" id="KAK8873462.1"/>
    </source>
</evidence>
<name>A0ABR2J6P4_9PEZI</name>
<evidence type="ECO:0000256" key="7">
    <source>
        <dbReference type="SAM" id="SignalP"/>
    </source>
</evidence>
<dbReference type="PROSITE" id="PS51144">
    <property type="entry name" value="ALPHA_CA_2"/>
    <property type="match status" value="1"/>
</dbReference>
<evidence type="ECO:0000256" key="5">
    <source>
        <dbReference type="ARBA" id="ARBA00023239"/>
    </source>
</evidence>
<evidence type="ECO:0000256" key="2">
    <source>
        <dbReference type="ARBA" id="ARBA00012925"/>
    </source>
</evidence>
<feature type="signal peptide" evidence="7">
    <location>
        <begin position="1"/>
        <end position="20"/>
    </location>
</feature>
<keyword evidence="3" id="KW-0479">Metal-binding</keyword>
<evidence type="ECO:0000259" key="8">
    <source>
        <dbReference type="PROSITE" id="PS51144"/>
    </source>
</evidence>
<dbReference type="EC" id="4.2.1.1" evidence="2"/>
<evidence type="ECO:0000256" key="6">
    <source>
        <dbReference type="ARBA" id="ARBA00048348"/>
    </source>
</evidence>
<keyword evidence="4" id="KW-0862">Zinc</keyword>
<comment type="caution">
    <text evidence="9">The sequence shown here is derived from an EMBL/GenBank/DDBJ whole genome shotgun (WGS) entry which is preliminary data.</text>
</comment>
<dbReference type="Proteomes" id="UP001390339">
    <property type="component" value="Unassembled WGS sequence"/>
</dbReference>
<evidence type="ECO:0000256" key="4">
    <source>
        <dbReference type="ARBA" id="ARBA00022833"/>
    </source>
</evidence>
<dbReference type="InterPro" id="IPR036398">
    <property type="entry name" value="CA_dom_sf"/>
</dbReference>
<dbReference type="Pfam" id="PF00194">
    <property type="entry name" value="Carb_anhydrase"/>
    <property type="match status" value="1"/>
</dbReference>
<protein>
    <recommendedName>
        <fullName evidence="2">carbonic anhydrase</fullName>
        <ecNumber evidence="2">4.2.1.1</ecNumber>
    </recommendedName>
</protein>
<dbReference type="InterPro" id="IPR041891">
    <property type="entry name" value="Alpha_CA_prokaryot-like"/>
</dbReference>
<dbReference type="Gene3D" id="3.10.200.10">
    <property type="entry name" value="Alpha carbonic anhydrase"/>
    <property type="match status" value="1"/>
</dbReference>
<dbReference type="CDD" id="cd03124">
    <property type="entry name" value="alpha_CA_prokaryotic_like"/>
    <property type="match status" value="1"/>
</dbReference>
<dbReference type="PANTHER" id="PTHR18952">
    <property type="entry name" value="CARBONIC ANHYDRASE"/>
    <property type="match status" value="1"/>
</dbReference>
<keyword evidence="7" id="KW-0732">Signal</keyword>
<dbReference type="InterPro" id="IPR001148">
    <property type="entry name" value="CA_dom"/>
</dbReference>
<feature type="chain" id="PRO_5047128629" description="carbonic anhydrase" evidence="7">
    <location>
        <begin position="21"/>
        <end position="325"/>
    </location>
</feature>
<comment type="similarity">
    <text evidence="1">Belongs to the alpha-carbonic anhydrase family.</text>
</comment>
<dbReference type="PANTHER" id="PTHR18952:SF265">
    <property type="entry name" value="CARBONIC ANHYDRASE"/>
    <property type="match status" value="1"/>
</dbReference>
<evidence type="ECO:0000256" key="3">
    <source>
        <dbReference type="ARBA" id="ARBA00022723"/>
    </source>
</evidence>
<proteinExistence type="inferred from homology"/>
<keyword evidence="10" id="KW-1185">Reference proteome</keyword>
<evidence type="ECO:0000256" key="1">
    <source>
        <dbReference type="ARBA" id="ARBA00010718"/>
    </source>
</evidence>
<dbReference type="SUPFAM" id="SSF51069">
    <property type="entry name" value="Carbonic anhydrase"/>
    <property type="match status" value="1"/>
</dbReference>